<evidence type="ECO:0000256" key="1">
    <source>
        <dbReference type="ARBA" id="ARBA00010996"/>
    </source>
</evidence>
<organism evidence="2">
    <name type="scientific">hydrothermal vent metagenome</name>
    <dbReference type="NCBI Taxonomy" id="652676"/>
    <lineage>
        <taxon>unclassified sequences</taxon>
        <taxon>metagenomes</taxon>
        <taxon>ecological metagenomes</taxon>
    </lineage>
</organism>
<sequence>GVGLSHLTSNTTETPPAKIQGAIYPKAKILSNFNLIDENSNKVTKDNLINQWSLVFVGYTHCPDVCPTTMAVLNQTAKLMQKQKISGPKVIFLTVDPERDTAEVLKPYIRYFNDNFSALTGSLSEVKKLSRQLNSVFQKSPGSSGKITATDYLMDHSSALMLINPNGNLQSVLTTPHNPKTIIDSFVKSQAYYQSIHN</sequence>
<protein>
    <submittedName>
        <fullName evidence="2">Cytochrome oxidase biogenesis protein Sco1/SenC/PrrC, thiol-disulfide reductase involved in Cu(I) insertion into CoxII Cu(A) center</fullName>
    </submittedName>
</protein>
<dbReference type="Gene3D" id="3.40.30.10">
    <property type="entry name" value="Glutaredoxin"/>
    <property type="match status" value="1"/>
</dbReference>
<dbReference type="EMBL" id="UOFF01000447">
    <property type="protein sequence ID" value="VAW57731.1"/>
    <property type="molecule type" value="Genomic_DNA"/>
</dbReference>
<name>A0A3B0WQW4_9ZZZZ</name>
<dbReference type="PANTHER" id="PTHR12151">
    <property type="entry name" value="ELECTRON TRANSPORT PROTIN SCO1/SENC FAMILY MEMBER"/>
    <property type="match status" value="1"/>
</dbReference>
<dbReference type="SUPFAM" id="SSF52833">
    <property type="entry name" value="Thioredoxin-like"/>
    <property type="match status" value="1"/>
</dbReference>
<dbReference type="AlphaFoldDB" id="A0A3B0WQW4"/>
<feature type="non-terminal residue" evidence="2">
    <location>
        <position position="1"/>
    </location>
</feature>
<accession>A0A3B0WQW4</accession>
<evidence type="ECO:0000313" key="2">
    <source>
        <dbReference type="EMBL" id="VAW57731.1"/>
    </source>
</evidence>
<comment type="similarity">
    <text evidence="1">Belongs to the SCO1/2 family.</text>
</comment>
<dbReference type="Pfam" id="PF02630">
    <property type="entry name" value="SCO1-SenC"/>
    <property type="match status" value="1"/>
</dbReference>
<dbReference type="InterPro" id="IPR003782">
    <property type="entry name" value="SCO1/SenC"/>
</dbReference>
<dbReference type="CDD" id="cd02968">
    <property type="entry name" value="SCO"/>
    <property type="match status" value="1"/>
</dbReference>
<gene>
    <name evidence="2" type="ORF">MNBD_GAMMA07-743</name>
</gene>
<dbReference type="InterPro" id="IPR036249">
    <property type="entry name" value="Thioredoxin-like_sf"/>
</dbReference>
<reference evidence="2" key="1">
    <citation type="submission" date="2018-06" db="EMBL/GenBank/DDBJ databases">
        <authorList>
            <person name="Zhirakovskaya E."/>
        </authorList>
    </citation>
    <scope>NUCLEOTIDE SEQUENCE</scope>
</reference>
<dbReference type="FunFam" id="3.40.30.10:FF:000013">
    <property type="entry name" value="Blast:Protein SCO1 homolog, mitochondrial"/>
    <property type="match status" value="1"/>
</dbReference>
<proteinExistence type="inferred from homology"/>
<dbReference type="PANTHER" id="PTHR12151:SF25">
    <property type="entry name" value="LINALOOL DEHYDRATASE_ISOMERASE DOMAIN-CONTAINING PROTEIN"/>
    <property type="match status" value="1"/>
</dbReference>